<dbReference type="NCBIfam" id="NF033429">
    <property type="entry name" value="ImuA_translesion"/>
    <property type="match status" value="1"/>
</dbReference>
<dbReference type="Gene3D" id="3.40.50.300">
    <property type="entry name" value="P-loop containing nucleotide triphosphate hydrolases"/>
    <property type="match status" value="1"/>
</dbReference>
<gene>
    <name evidence="1" type="ORF">J2T60_000325</name>
</gene>
<protein>
    <submittedName>
        <fullName evidence="1">Cell division inhibitor SulA/protein ImuA</fullName>
    </submittedName>
</protein>
<evidence type="ECO:0000313" key="1">
    <source>
        <dbReference type="EMBL" id="MCP1726360.1"/>
    </source>
</evidence>
<reference evidence="1 2" key="1">
    <citation type="submission" date="2022-03" db="EMBL/GenBank/DDBJ databases">
        <title>Genomic Encyclopedia of Type Strains, Phase III (KMG-III): the genomes of soil and plant-associated and newly described type strains.</title>
        <authorList>
            <person name="Whitman W."/>
        </authorList>
    </citation>
    <scope>NUCLEOTIDE SEQUENCE [LARGE SCALE GENOMIC DNA]</scope>
    <source>
        <strain evidence="1 2">BSker1</strain>
    </source>
</reference>
<dbReference type="InterPro" id="IPR027417">
    <property type="entry name" value="P-loop_NTPase"/>
</dbReference>
<sequence>MFRPRRADQSAGPVLSTGFAALDQVLPSGGWPRGVLVELLAEQWGMGELRLIMPALASLSARGRWLVWVSPPYLPYAPALSAQAINPGHCLLTRPDHREERVWVAEQSLKSGACGAVLAWDCPMSDRHVRRLQLASEASDALAFIFRPVSAARQRSPAALRLQLAPEPAGLRLTLLKVRGGQAGRVSLPLD</sequence>
<name>A0ABT1G500_9GAMM</name>
<proteinExistence type="predicted"/>
<evidence type="ECO:0000313" key="2">
    <source>
        <dbReference type="Proteomes" id="UP001523550"/>
    </source>
</evidence>
<dbReference type="RefSeq" id="WP_253444520.1">
    <property type="nucleotide sequence ID" value="NZ_JALJYF010000001.1"/>
</dbReference>
<comment type="caution">
    <text evidence="1">The sequence shown here is derived from an EMBL/GenBank/DDBJ whole genome shotgun (WGS) entry which is preliminary data.</text>
</comment>
<dbReference type="SUPFAM" id="SSF52540">
    <property type="entry name" value="P-loop containing nucleoside triphosphate hydrolases"/>
    <property type="match status" value="1"/>
</dbReference>
<dbReference type="InterPro" id="IPR047610">
    <property type="entry name" value="ImuA_translesion"/>
</dbReference>
<organism evidence="1 2">
    <name type="scientific">Natronospira proteinivora</name>
    <dbReference type="NCBI Taxonomy" id="1807133"/>
    <lineage>
        <taxon>Bacteria</taxon>
        <taxon>Pseudomonadati</taxon>
        <taxon>Pseudomonadota</taxon>
        <taxon>Gammaproteobacteria</taxon>
        <taxon>Natronospirales</taxon>
        <taxon>Natronospiraceae</taxon>
        <taxon>Natronospira</taxon>
    </lineage>
</organism>
<accession>A0ABT1G500</accession>
<dbReference type="PIRSF" id="PIRSF037290">
    <property type="entry name" value="UCP037290"/>
    <property type="match status" value="1"/>
</dbReference>
<dbReference type="EMBL" id="JALJYF010000001">
    <property type="protein sequence ID" value="MCP1726360.1"/>
    <property type="molecule type" value="Genomic_DNA"/>
</dbReference>
<dbReference type="InterPro" id="IPR017166">
    <property type="entry name" value="UCP037290"/>
</dbReference>
<dbReference type="Proteomes" id="UP001523550">
    <property type="component" value="Unassembled WGS sequence"/>
</dbReference>
<keyword evidence="2" id="KW-1185">Reference proteome</keyword>